<sequence>MTGNDLRQRLRDKSVLIFGIVVPVALMLVLNLVFGDTGDVELGPVTVAASAPADDASAQVLLETLTRIEGLDVTVEEVPADEVRPMAESGQAQLGLLLPEGFGEDVDQGRGARVEIIEGDGAGMETDVLVAVVRGVGEQLTAGTVATRAAAAAGVPPEDLATIAREVGEAPASVMTVEGTTATEQLGASASLVAGQAGLFLLFTVGFGVLAIINERDQGTFARLRSMPIPPGLIVAAKALAGYVLGVVATLVLLTAGVLLFDVEFGSPLLVLVLVLCVVAAATSLTFVVVRVARTSEQAGVAQSIIAVVLGLAGGAFFPVTATGPLSVALDLNPVSAFTRGLGISAGGGGLSEIAGPVLAMLGFALVAAVASRLLPDRGVAA</sequence>
<dbReference type="Proteomes" id="UP000313948">
    <property type="component" value="Chromosome"/>
</dbReference>
<feature type="transmembrane region" description="Helical" evidence="5">
    <location>
        <begin position="301"/>
        <end position="322"/>
    </location>
</feature>
<dbReference type="InterPro" id="IPR052902">
    <property type="entry name" value="ABC-2_transporter"/>
</dbReference>
<dbReference type="Pfam" id="PF12698">
    <property type="entry name" value="ABC2_membrane_3"/>
    <property type="match status" value="1"/>
</dbReference>
<accession>A0ABX5VUB4</accession>
<proteinExistence type="predicted"/>
<evidence type="ECO:0000256" key="3">
    <source>
        <dbReference type="ARBA" id="ARBA00022989"/>
    </source>
</evidence>
<keyword evidence="4 5" id="KW-0472">Membrane</keyword>
<dbReference type="PANTHER" id="PTHR43027">
    <property type="entry name" value="DOXORUBICIN RESISTANCE ABC TRANSPORTER PERMEASE PROTEIN DRRC-RELATED"/>
    <property type="match status" value="1"/>
</dbReference>
<feature type="transmembrane region" description="Helical" evidence="5">
    <location>
        <begin position="15"/>
        <end position="34"/>
    </location>
</feature>
<feature type="transmembrane region" description="Helical" evidence="5">
    <location>
        <begin position="354"/>
        <end position="375"/>
    </location>
</feature>
<dbReference type="EMBL" id="CP040899">
    <property type="protein sequence ID" value="QDB80710.1"/>
    <property type="molecule type" value="Genomic_DNA"/>
</dbReference>
<feature type="transmembrane region" description="Helical" evidence="5">
    <location>
        <begin position="233"/>
        <end position="261"/>
    </location>
</feature>
<name>A0ABX5VUB4_9MICO</name>
<keyword evidence="8" id="KW-1185">Reference proteome</keyword>
<keyword evidence="3 5" id="KW-1133">Transmembrane helix</keyword>
<dbReference type="InterPro" id="IPR013525">
    <property type="entry name" value="ABC2_TM"/>
</dbReference>
<organism evidence="7 8">
    <name type="scientific">Georgenia wutianyii</name>
    <dbReference type="NCBI Taxonomy" id="2585135"/>
    <lineage>
        <taxon>Bacteria</taxon>
        <taxon>Bacillati</taxon>
        <taxon>Actinomycetota</taxon>
        <taxon>Actinomycetes</taxon>
        <taxon>Micrococcales</taxon>
        <taxon>Bogoriellaceae</taxon>
        <taxon>Georgenia</taxon>
    </lineage>
</organism>
<feature type="transmembrane region" description="Helical" evidence="5">
    <location>
        <begin position="267"/>
        <end position="289"/>
    </location>
</feature>
<evidence type="ECO:0000256" key="1">
    <source>
        <dbReference type="ARBA" id="ARBA00004141"/>
    </source>
</evidence>
<evidence type="ECO:0000313" key="7">
    <source>
        <dbReference type="EMBL" id="QDB80710.1"/>
    </source>
</evidence>
<evidence type="ECO:0000256" key="2">
    <source>
        <dbReference type="ARBA" id="ARBA00022692"/>
    </source>
</evidence>
<evidence type="ECO:0000256" key="5">
    <source>
        <dbReference type="SAM" id="Phobius"/>
    </source>
</evidence>
<evidence type="ECO:0000313" key="8">
    <source>
        <dbReference type="Proteomes" id="UP000313948"/>
    </source>
</evidence>
<gene>
    <name evidence="7" type="ORF">FE251_06015</name>
</gene>
<feature type="domain" description="ABC-2 type transporter transmembrane" evidence="6">
    <location>
        <begin position="13"/>
        <end position="371"/>
    </location>
</feature>
<reference evidence="7 8" key="1">
    <citation type="submission" date="2019-05" db="EMBL/GenBank/DDBJ databases">
        <title>Georgenia *** sp. nov., and Georgenia *** sp. nov., isolated from the intestinal contents of plateau pika (Ochotona curzoniae) in the Qinghai-Tibet plateau of China.</title>
        <authorList>
            <person name="Tian Z."/>
        </authorList>
    </citation>
    <scope>NUCLEOTIDE SEQUENCE [LARGE SCALE GENOMIC DNA]</scope>
    <source>
        <strain evidence="7 8">Z294</strain>
    </source>
</reference>
<keyword evidence="2 5" id="KW-0812">Transmembrane</keyword>
<comment type="subcellular location">
    <subcellularLocation>
        <location evidence="1">Membrane</location>
        <topology evidence="1">Multi-pass membrane protein</topology>
    </subcellularLocation>
</comment>
<protein>
    <submittedName>
        <fullName evidence="7">ABC transporter permease</fullName>
    </submittedName>
</protein>
<dbReference type="Gene3D" id="3.40.1710.10">
    <property type="entry name" value="abc type-2 transporter like domain"/>
    <property type="match status" value="1"/>
</dbReference>
<evidence type="ECO:0000259" key="6">
    <source>
        <dbReference type="Pfam" id="PF12698"/>
    </source>
</evidence>
<dbReference type="PANTHER" id="PTHR43027:SF2">
    <property type="entry name" value="TRANSPORT PERMEASE PROTEIN"/>
    <property type="match status" value="1"/>
</dbReference>
<evidence type="ECO:0000256" key="4">
    <source>
        <dbReference type="ARBA" id="ARBA00023136"/>
    </source>
</evidence>
<feature type="transmembrane region" description="Helical" evidence="5">
    <location>
        <begin position="193"/>
        <end position="213"/>
    </location>
</feature>